<evidence type="ECO:0000313" key="2">
    <source>
        <dbReference type="EMBL" id="KRH93989.1"/>
    </source>
</evidence>
<feature type="non-terminal residue" evidence="2">
    <location>
        <position position="260"/>
    </location>
</feature>
<dbReference type="Proteomes" id="UP000051530">
    <property type="component" value="Unassembled WGS sequence"/>
</dbReference>
<accession>A0A0R0M1H2</accession>
<name>A0A0R0M1H2_9MICR</name>
<organism evidence="2 3">
    <name type="scientific">Pseudoloma neurophilia</name>
    <dbReference type="NCBI Taxonomy" id="146866"/>
    <lineage>
        <taxon>Eukaryota</taxon>
        <taxon>Fungi</taxon>
        <taxon>Fungi incertae sedis</taxon>
        <taxon>Microsporidia</taxon>
        <taxon>Pseudoloma</taxon>
    </lineage>
</organism>
<feature type="signal peptide" evidence="1">
    <location>
        <begin position="1"/>
        <end position="16"/>
    </location>
</feature>
<keyword evidence="1" id="KW-0732">Signal</keyword>
<dbReference type="AlphaFoldDB" id="A0A0R0M1H2"/>
<reference evidence="2 3" key="1">
    <citation type="submission" date="2015-07" db="EMBL/GenBank/DDBJ databases">
        <title>The genome of Pseudoloma neurophilia, a relevant intracellular parasite of the zebrafish.</title>
        <authorList>
            <person name="Ndikumana S."/>
            <person name="Pelin A."/>
            <person name="Sanders J."/>
            <person name="Corradi N."/>
        </authorList>
    </citation>
    <scope>NUCLEOTIDE SEQUENCE [LARGE SCALE GENOMIC DNA]</scope>
    <source>
        <strain evidence="2 3">MK1</strain>
    </source>
</reference>
<comment type="caution">
    <text evidence="2">The sequence shown here is derived from an EMBL/GenBank/DDBJ whole genome shotgun (WGS) entry which is preliminary data.</text>
</comment>
<feature type="chain" id="PRO_5006399075" evidence="1">
    <location>
        <begin position="17"/>
        <end position="260"/>
    </location>
</feature>
<evidence type="ECO:0000256" key="1">
    <source>
        <dbReference type="SAM" id="SignalP"/>
    </source>
</evidence>
<keyword evidence="3" id="KW-1185">Reference proteome</keyword>
<dbReference type="EMBL" id="LGUB01000162">
    <property type="protein sequence ID" value="KRH93989.1"/>
    <property type="molecule type" value="Genomic_DNA"/>
</dbReference>
<proteinExistence type="predicted"/>
<dbReference type="VEuPathDB" id="MicrosporidiaDB:M153_4490005872"/>
<protein>
    <submittedName>
        <fullName evidence="2">Uncharacterized protein</fullName>
    </submittedName>
</protein>
<evidence type="ECO:0000313" key="3">
    <source>
        <dbReference type="Proteomes" id="UP000051530"/>
    </source>
</evidence>
<sequence>MIFLLLLKFFTKFSKCSDESDFEDVKSQKRVENTKNIIFESEKSDQDLKDGITKTKIKIVDLNTESQQQKSLNFLLNALEMQQRSDNLPEDENNEPLDLSISHRTENNPFNTSGAYFSDKTKCLNLLATSNPVKCIKTSLTASKLFTCSVIEGKMDDEQPSTSKAFESRTTKRHMTCTNEPLVPEKKQKISEKAVEVSASTVSTKIFKIDSLKTVAITGCRKRKQTKPKKLFKSLDCISVETGKEKTGEEKTGEEKTGEE</sequence>
<gene>
    <name evidence="2" type="ORF">M153_4490005872</name>
</gene>